<gene>
    <name evidence="2" type="ORF">K469DRAFT_553176</name>
</gene>
<keyword evidence="1" id="KW-1133">Transmembrane helix</keyword>
<name>A0A6A6EN82_9PEZI</name>
<dbReference type="EMBL" id="ML994615">
    <property type="protein sequence ID" value="KAF2192523.1"/>
    <property type="molecule type" value="Genomic_DNA"/>
</dbReference>
<dbReference type="Proteomes" id="UP000800200">
    <property type="component" value="Unassembled WGS sequence"/>
</dbReference>
<reference evidence="2" key="1">
    <citation type="journal article" date="2020" name="Stud. Mycol.">
        <title>101 Dothideomycetes genomes: a test case for predicting lifestyles and emergence of pathogens.</title>
        <authorList>
            <person name="Haridas S."/>
            <person name="Albert R."/>
            <person name="Binder M."/>
            <person name="Bloem J."/>
            <person name="Labutti K."/>
            <person name="Salamov A."/>
            <person name="Andreopoulos B."/>
            <person name="Baker S."/>
            <person name="Barry K."/>
            <person name="Bills G."/>
            <person name="Bluhm B."/>
            <person name="Cannon C."/>
            <person name="Castanera R."/>
            <person name="Culley D."/>
            <person name="Daum C."/>
            <person name="Ezra D."/>
            <person name="Gonzalez J."/>
            <person name="Henrissat B."/>
            <person name="Kuo A."/>
            <person name="Liang C."/>
            <person name="Lipzen A."/>
            <person name="Lutzoni F."/>
            <person name="Magnuson J."/>
            <person name="Mondo S."/>
            <person name="Nolan M."/>
            <person name="Ohm R."/>
            <person name="Pangilinan J."/>
            <person name="Park H.-J."/>
            <person name="Ramirez L."/>
            <person name="Alfaro M."/>
            <person name="Sun H."/>
            <person name="Tritt A."/>
            <person name="Yoshinaga Y."/>
            <person name="Zwiers L.-H."/>
            <person name="Turgeon B."/>
            <person name="Goodwin S."/>
            <person name="Spatafora J."/>
            <person name="Crous P."/>
            <person name="Grigoriev I."/>
        </authorList>
    </citation>
    <scope>NUCLEOTIDE SEQUENCE</scope>
    <source>
        <strain evidence="2">CBS 207.26</strain>
    </source>
</reference>
<feature type="non-terminal residue" evidence="2">
    <location>
        <position position="1"/>
    </location>
</feature>
<keyword evidence="3" id="KW-1185">Reference proteome</keyword>
<evidence type="ECO:0000313" key="3">
    <source>
        <dbReference type="Proteomes" id="UP000800200"/>
    </source>
</evidence>
<organism evidence="2 3">
    <name type="scientific">Zopfia rhizophila CBS 207.26</name>
    <dbReference type="NCBI Taxonomy" id="1314779"/>
    <lineage>
        <taxon>Eukaryota</taxon>
        <taxon>Fungi</taxon>
        <taxon>Dikarya</taxon>
        <taxon>Ascomycota</taxon>
        <taxon>Pezizomycotina</taxon>
        <taxon>Dothideomycetes</taxon>
        <taxon>Dothideomycetes incertae sedis</taxon>
        <taxon>Zopfiaceae</taxon>
        <taxon>Zopfia</taxon>
    </lineage>
</organism>
<proteinExistence type="predicted"/>
<sequence>IINVSKFYNNNLMIQFGGEPFNFLNTKLLIFYNNCTYCVLLHIAFSFMLKGKARQYYYNNLFNKELLFK</sequence>
<accession>A0A6A6EN82</accession>
<evidence type="ECO:0000256" key="1">
    <source>
        <dbReference type="SAM" id="Phobius"/>
    </source>
</evidence>
<dbReference type="AlphaFoldDB" id="A0A6A6EN82"/>
<protein>
    <submittedName>
        <fullName evidence="2">Uncharacterized protein</fullName>
    </submittedName>
</protein>
<keyword evidence="1" id="KW-0472">Membrane</keyword>
<feature type="transmembrane region" description="Helical" evidence="1">
    <location>
        <begin position="29"/>
        <end position="49"/>
    </location>
</feature>
<keyword evidence="1" id="KW-0812">Transmembrane</keyword>
<evidence type="ECO:0000313" key="2">
    <source>
        <dbReference type="EMBL" id="KAF2192523.1"/>
    </source>
</evidence>